<sequence>MVFMEDSFNSNQLVLTEETVQKIRMIKVGLSKEQLPKGADAIFPPVLNLKKNVRSMAFRSSSTRNVFAGSSNKGYPI</sequence>
<dbReference type="AlphaFoldDB" id="A0A5M8RYP6"/>
<protein>
    <submittedName>
        <fullName evidence="1">Uncharacterized protein</fullName>
    </submittedName>
</protein>
<gene>
    <name evidence="1" type="ORF">DX927_14670</name>
</gene>
<dbReference type="EMBL" id="QSND01000002">
    <property type="protein sequence ID" value="KAA6451944.1"/>
    <property type="molecule type" value="Genomic_DNA"/>
</dbReference>
<evidence type="ECO:0000313" key="1">
    <source>
        <dbReference type="EMBL" id="KAA6451944.1"/>
    </source>
</evidence>
<accession>A0A5M8RYP6</accession>
<dbReference type="Proteomes" id="UP000324326">
    <property type="component" value="Unassembled WGS sequence"/>
</dbReference>
<organism evidence="1 2">
    <name type="scientific">Bacillus swezeyi</name>
    <dbReference type="NCBI Taxonomy" id="1925020"/>
    <lineage>
        <taxon>Bacteria</taxon>
        <taxon>Bacillati</taxon>
        <taxon>Bacillota</taxon>
        <taxon>Bacilli</taxon>
        <taxon>Bacillales</taxon>
        <taxon>Bacillaceae</taxon>
        <taxon>Bacillus</taxon>
    </lineage>
</organism>
<name>A0A5M8RYP6_9BACI</name>
<evidence type="ECO:0000313" key="2">
    <source>
        <dbReference type="Proteomes" id="UP000324326"/>
    </source>
</evidence>
<reference evidence="1 2" key="1">
    <citation type="submission" date="2018-08" db="EMBL/GenBank/DDBJ databases">
        <title>Bacillus phenotypic plasticity.</title>
        <authorList>
            <person name="Hurtado E."/>
        </authorList>
    </citation>
    <scope>NUCLEOTIDE SEQUENCE [LARGE SCALE GENOMIC DNA]</scope>
    <source>
        <strain evidence="1 2">427</strain>
    </source>
</reference>
<proteinExistence type="predicted"/>
<comment type="caution">
    <text evidence="1">The sequence shown here is derived from an EMBL/GenBank/DDBJ whole genome shotgun (WGS) entry which is preliminary data.</text>
</comment>